<dbReference type="EMBL" id="BJVI01000014">
    <property type="protein sequence ID" value="GEL17961.1"/>
    <property type="molecule type" value="Genomic_DNA"/>
</dbReference>
<dbReference type="Proteomes" id="UP000321328">
    <property type="component" value="Unassembled WGS sequence"/>
</dbReference>
<evidence type="ECO:0000259" key="1">
    <source>
        <dbReference type="Pfam" id="PF13847"/>
    </source>
</evidence>
<dbReference type="AlphaFoldDB" id="A0A511CZJ1"/>
<comment type="caution">
    <text evidence="2">The sequence shown here is derived from an EMBL/GenBank/DDBJ whole genome shotgun (WGS) entry which is preliminary data.</text>
</comment>
<gene>
    <name evidence="2" type="ORF">PA7_17980</name>
</gene>
<dbReference type="InterPro" id="IPR025714">
    <property type="entry name" value="Methyltranfer_dom"/>
</dbReference>
<dbReference type="Gene3D" id="3.40.50.150">
    <property type="entry name" value="Vaccinia Virus protein VP39"/>
    <property type="match status" value="1"/>
</dbReference>
<reference evidence="2 3" key="1">
    <citation type="submission" date="2019-07" db="EMBL/GenBank/DDBJ databases">
        <title>Whole genome shotgun sequence of Pseudonocardia asaccharolytica NBRC 16224.</title>
        <authorList>
            <person name="Hosoyama A."/>
            <person name="Uohara A."/>
            <person name="Ohji S."/>
            <person name="Ichikawa N."/>
        </authorList>
    </citation>
    <scope>NUCLEOTIDE SEQUENCE [LARGE SCALE GENOMIC DNA]</scope>
    <source>
        <strain evidence="2 3">NBRC 16224</strain>
    </source>
</reference>
<dbReference type="OrthoDB" id="9801363at2"/>
<sequence>MHQQRGQHGPLAAAGQRHRIAAAAHLQGTEWHYRVSYRNSLITEWIPALDGVEARLRSGARVADIGTGHGAALILLAQAYPASEFVGYDSHPGSIEVARKRAVEAGVSNRVRFEVVETTGYPTGEHDLVCFFDTLHDLSDPVGAAAHARRALAPDGTLMLFEPLAFDDLAPNLANNPGAALYYGASTFLCVANSLSQPVGLGLGAQAGESRLRAVLAEAGYRHVRRVAESPFNMVLEARP</sequence>
<feature type="domain" description="Methyltransferase" evidence="1">
    <location>
        <begin position="57"/>
        <end position="176"/>
    </location>
</feature>
<dbReference type="InterPro" id="IPR029063">
    <property type="entry name" value="SAM-dependent_MTases_sf"/>
</dbReference>
<dbReference type="PANTHER" id="PTHR45128">
    <property type="entry name" value="METHYLTRANSFERASE TYPE 11"/>
    <property type="match status" value="1"/>
</dbReference>
<protein>
    <recommendedName>
        <fullName evidence="1">Methyltransferase domain-containing protein</fullName>
    </recommendedName>
</protein>
<dbReference type="STRING" id="1123024.GCA_000423625_03292"/>
<organism evidence="2 3">
    <name type="scientific">Pseudonocardia asaccharolytica DSM 44247 = NBRC 16224</name>
    <dbReference type="NCBI Taxonomy" id="1123024"/>
    <lineage>
        <taxon>Bacteria</taxon>
        <taxon>Bacillati</taxon>
        <taxon>Actinomycetota</taxon>
        <taxon>Actinomycetes</taxon>
        <taxon>Pseudonocardiales</taxon>
        <taxon>Pseudonocardiaceae</taxon>
        <taxon>Pseudonocardia</taxon>
    </lineage>
</organism>
<evidence type="ECO:0000313" key="3">
    <source>
        <dbReference type="Proteomes" id="UP000321328"/>
    </source>
</evidence>
<dbReference type="PANTHER" id="PTHR45128:SF2">
    <property type="entry name" value="METHYLTRANSFERASE DOMAIN-CONTAINING PROTEIN"/>
    <property type="match status" value="1"/>
</dbReference>
<dbReference type="InterPro" id="IPR053173">
    <property type="entry name" value="SAM-binding_MTase"/>
</dbReference>
<dbReference type="SUPFAM" id="SSF53335">
    <property type="entry name" value="S-adenosyl-L-methionine-dependent methyltransferases"/>
    <property type="match status" value="1"/>
</dbReference>
<evidence type="ECO:0000313" key="2">
    <source>
        <dbReference type="EMBL" id="GEL17961.1"/>
    </source>
</evidence>
<accession>A0A511CZJ1</accession>
<dbReference type="RefSeq" id="WP_051233202.1">
    <property type="nucleotide sequence ID" value="NZ_AUII01000015.1"/>
</dbReference>
<dbReference type="CDD" id="cd02440">
    <property type="entry name" value="AdoMet_MTases"/>
    <property type="match status" value="1"/>
</dbReference>
<name>A0A511CZJ1_9PSEU</name>
<keyword evidence="3" id="KW-1185">Reference proteome</keyword>
<dbReference type="Pfam" id="PF13847">
    <property type="entry name" value="Methyltransf_31"/>
    <property type="match status" value="1"/>
</dbReference>
<proteinExistence type="predicted"/>